<comment type="subcellular location">
    <subcellularLocation>
        <location evidence="1">Cytoplasm</location>
        <location evidence="1">Nucleoid</location>
    </subcellularLocation>
</comment>
<dbReference type="InterPro" id="IPR037150">
    <property type="entry name" value="H-NS_C_dom_sf"/>
</dbReference>
<name>A0A7Z7MU00_9PROT</name>
<dbReference type="RefSeq" id="WP_172954958.1">
    <property type="nucleotide sequence ID" value="NZ_LT837803.1"/>
</dbReference>
<comment type="similarity">
    <text evidence="2">Belongs to the histone-like protein H-NS family.</text>
</comment>
<evidence type="ECO:0000256" key="5">
    <source>
        <dbReference type="SAM" id="MobiDB-lite"/>
    </source>
</evidence>
<dbReference type="AlphaFoldDB" id="A0A7Z7MU00"/>
<keyword evidence="8" id="KW-1185">Reference proteome</keyword>
<dbReference type="GO" id="GO:0009295">
    <property type="term" value="C:nucleoid"/>
    <property type="evidence" value="ECO:0007669"/>
    <property type="project" value="UniProtKB-SubCell"/>
</dbReference>
<evidence type="ECO:0000256" key="3">
    <source>
        <dbReference type="ARBA" id="ARBA00022490"/>
    </source>
</evidence>
<keyword evidence="4" id="KW-0238">DNA-binding</keyword>
<evidence type="ECO:0000256" key="2">
    <source>
        <dbReference type="ARBA" id="ARBA00010610"/>
    </source>
</evidence>
<proteinExistence type="inferred from homology"/>
<reference evidence="7" key="1">
    <citation type="submission" date="2017-03" db="EMBL/GenBank/DDBJ databases">
        <authorList>
            <consortium name="AG Boll"/>
        </authorList>
    </citation>
    <scope>NUCLEOTIDE SEQUENCE [LARGE SCALE GENOMIC DNA]</scope>
    <source>
        <strain evidence="7">Chol</strain>
    </source>
</reference>
<dbReference type="SUPFAM" id="SSF81273">
    <property type="entry name" value="H-NS histone-like proteins"/>
    <property type="match status" value="1"/>
</dbReference>
<keyword evidence="3" id="KW-0963">Cytoplasm</keyword>
<dbReference type="GO" id="GO:0003677">
    <property type="term" value="F:DNA binding"/>
    <property type="evidence" value="ECO:0007669"/>
    <property type="project" value="UniProtKB-KW"/>
</dbReference>
<protein>
    <submittedName>
        <fullName evidence="7">Histone family protein nucleoid-structuring protein H-NS</fullName>
    </submittedName>
</protein>
<evidence type="ECO:0000313" key="8">
    <source>
        <dbReference type="Proteomes" id="UP000242886"/>
    </source>
</evidence>
<dbReference type="PANTHER" id="PTHR38097:SF2">
    <property type="entry name" value="DNA-BINDING PROTEIN STPA"/>
    <property type="match status" value="1"/>
</dbReference>
<accession>A0A7Z7MU00</accession>
<gene>
    <name evidence="7" type="ORF">SDENCHOL_10233</name>
</gene>
<feature type="domain" description="DNA-binding protein H-NS-like C-terminal" evidence="6">
    <location>
        <begin position="58"/>
        <end position="103"/>
    </location>
</feature>
<dbReference type="SMART" id="SM00528">
    <property type="entry name" value="HNS"/>
    <property type="match status" value="1"/>
</dbReference>
<feature type="region of interest" description="Disordered" evidence="5">
    <location>
        <begin position="64"/>
        <end position="93"/>
    </location>
</feature>
<feature type="compositionally biased region" description="Basic residues" evidence="5">
    <location>
        <begin position="83"/>
        <end position="92"/>
    </location>
</feature>
<evidence type="ECO:0000256" key="4">
    <source>
        <dbReference type="ARBA" id="ARBA00023125"/>
    </source>
</evidence>
<evidence type="ECO:0000259" key="6">
    <source>
        <dbReference type="SMART" id="SM00528"/>
    </source>
</evidence>
<dbReference type="PANTHER" id="PTHR38097">
    <property type="match status" value="1"/>
</dbReference>
<dbReference type="Proteomes" id="UP000242886">
    <property type="component" value="Chromosome SDENCHOL"/>
</dbReference>
<sequence>MSSNDEISLIEQQIRELAAKKQALLNKGRQEVIQKVKSMIAEYSLTAGELGLSGRGKVVGGRKVAPKYANPQNPAQTWSGRGPHPKWVKAHQAKGGSLESLLIVKG</sequence>
<evidence type="ECO:0000256" key="1">
    <source>
        <dbReference type="ARBA" id="ARBA00004453"/>
    </source>
</evidence>
<feature type="compositionally biased region" description="Polar residues" evidence="5">
    <location>
        <begin position="70"/>
        <end position="79"/>
    </location>
</feature>
<dbReference type="EMBL" id="LT837803">
    <property type="protein sequence ID" value="SMB21230.1"/>
    <property type="molecule type" value="Genomic_DNA"/>
</dbReference>
<dbReference type="Pfam" id="PF00816">
    <property type="entry name" value="Histone_HNS"/>
    <property type="match status" value="1"/>
</dbReference>
<dbReference type="InterPro" id="IPR027444">
    <property type="entry name" value="H-NS_C_dom"/>
</dbReference>
<dbReference type="Gene3D" id="4.10.430.10">
    <property type="entry name" value="Histone-like protein H-NS, C-terminal domain"/>
    <property type="match status" value="1"/>
</dbReference>
<evidence type="ECO:0000313" key="7">
    <source>
        <dbReference type="EMBL" id="SMB21230.1"/>
    </source>
</evidence>
<organism evidence="7 8">
    <name type="scientific">Sterolibacterium denitrificans</name>
    <dbReference type="NCBI Taxonomy" id="157592"/>
    <lineage>
        <taxon>Bacteria</taxon>
        <taxon>Pseudomonadati</taxon>
        <taxon>Pseudomonadota</taxon>
        <taxon>Betaproteobacteria</taxon>
        <taxon>Nitrosomonadales</taxon>
        <taxon>Sterolibacteriaceae</taxon>
        <taxon>Sterolibacterium</taxon>
    </lineage>
</organism>